<feature type="compositionally biased region" description="Basic residues" evidence="1">
    <location>
        <begin position="118"/>
        <end position="127"/>
    </location>
</feature>
<feature type="compositionally biased region" description="Gly residues" evidence="1">
    <location>
        <begin position="181"/>
        <end position="190"/>
    </location>
</feature>
<feature type="compositionally biased region" description="Basic and acidic residues" evidence="1">
    <location>
        <begin position="42"/>
        <end position="60"/>
    </location>
</feature>
<sequence>MKANSPNATFLRVSRTPLPLWEDLTCIVDATSAAFGLKARGPRHESCRSDQSRLLRDGRGGRSHSVSSRRLCTPRPRSSIGRGHHVDQFPPDVMTMRQQLRTLGTPTAAAPHSERGSRKNGHVRKHLPPATARGADRRNATPKFRELAISGEKNAASWGSGIRPLLTGSGAMEAERRHTRGGGGDNSMLP</sequence>
<evidence type="ECO:0000313" key="3">
    <source>
        <dbReference type="Proteomes" id="UP000383122"/>
    </source>
</evidence>
<gene>
    <name evidence="2" type="ORF">PAN31117_05101</name>
</gene>
<accession>A0A5E5AQ83</accession>
<dbReference type="EMBL" id="CABPSP010000020">
    <property type="protein sequence ID" value="VVE75177.1"/>
    <property type="molecule type" value="Genomic_DNA"/>
</dbReference>
<feature type="region of interest" description="Disordered" evidence="1">
    <location>
        <begin position="160"/>
        <end position="190"/>
    </location>
</feature>
<evidence type="ECO:0000313" key="2">
    <source>
        <dbReference type="EMBL" id="VVE75177.1"/>
    </source>
</evidence>
<reference evidence="2 3" key="1">
    <citation type="submission" date="2019-08" db="EMBL/GenBank/DDBJ databases">
        <authorList>
            <person name="Peeters C."/>
        </authorList>
    </citation>
    <scope>NUCLEOTIDE SEQUENCE [LARGE SCALE GENOMIC DNA]</scope>
    <source>
        <strain evidence="2 3">LMG 31117</strain>
    </source>
</reference>
<organism evidence="2 3">
    <name type="scientific">Pandoraea anapnoica</name>
    <dbReference type="NCBI Taxonomy" id="2508301"/>
    <lineage>
        <taxon>Bacteria</taxon>
        <taxon>Pseudomonadati</taxon>
        <taxon>Pseudomonadota</taxon>
        <taxon>Betaproteobacteria</taxon>
        <taxon>Burkholderiales</taxon>
        <taxon>Burkholderiaceae</taxon>
        <taxon>Pandoraea</taxon>
    </lineage>
</organism>
<feature type="region of interest" description="Disordered" evidence="1">
    <location>
        <begin position="104"/>
        <end position="140"/>
    </location>
</feature>
<feature type="region of interest" description="Disordered" evidence="1">
    <location>
        <begin position="39"/>
        <end position="91"/>
    </location>
</feature>
<dbReference type="Proteomes" id="UP000383122">
    <property type="component" value="Unassembled WGS sequence"/>
</dbReference>
<protein>
    <submittedName>
        <fullName evidence="2">Uncharacterized protein</fullName>
    </submittedName>
</protein>
<dbReference type="AlphaFoldDB" id="A0A5E5AQ83"/>
<proteinExistence type="predicted"/>
<evidence type="ECO:0000256" key="1">
    <source>
        <dbReference type="SAM" id="MobiDB-lite"/>
    </source>
</evidence>
<keyword evidence="3" id="KW-1185">Reference proteome</keyword>
<name>A0A5E5AQ83_9BURK</name>